<name>A0A382QNE0_9ZZZZ</name>
<proteinExistence type="predicted"/>
<dbReference type="InterPro" id="IPR013783">
    <property type="entry name" value="Ig-like_fold"/>
</dbReference>
<feature type="non-terminal residue" evidence="1">
    <location>
        <position position="329"/>
    </location>
</feature>
<sequence length="329" mass="32650">VSDTVASVTASGSPVKAGGTVTVTAVGKAGGTATFSVGTIVTAKEMTESTTEAGTYTGEFTAVAVTHADGAYDVTVTIDTGSKAATGAIVVDNVAPALTAASADLALIKNGQTLVVSATADTGSSVSVDASALDTTATAAVALAESATTAGSYSGSVAVSADNAADNGTYALSVTATDAAGNVSAALSVSVELRNYASFDLAIPQGTSLIHLPLAVTSVNDVATTVTTVGQLYDAIGADNVNFLITYDNQAKAFRSYLGDRSKGQTADREITADLGIIALMKKATTLQLKGDALGTDGKSQISLGVGLNLVGVPLKDRRISKVSDLLAL</sequence>
<reference evidence="1" key="1">
    <citation type="submission" date="2018-05" db="EMBL/GenBank/DDBJ databases">
        <authorList>
            <person name="Lanie J.A."/>
            <person name="Ng W.-L."/>
            <person name="Kazmierczak K.M."/>
            <person name="Andrzejewski T.M."/>
            <person name="Davidsen T.M."/>
            <person name="Wayne K.J."/>
            <person name="Tettelin H."/>
            <person name="Glass J.I."/>
            <person name="Rusch D."/>
            <person name="Podicherti R."/>
            <person name="Tsui H.-C.T."/>
            <person name="Winkler M.E."/>
        </authorList>
    </citation>
    <scope>NUCLEOTIDE SEQUENCE</scope>
</reference>
<feature type="non-terminal residue" evidence="1">
    <location>
        <position position="1"/>
    </location>
</feature>
<gene>
    <name evidence="1" type="ORF">METZ01_LOCUS339878</name>
</gene>
<evidence type="ECO:0000313" key="1">
    <source>
        <dbReference type="EMBL" id="SVC87024.1"/>
    </source>
</evidence>
<dbReference type="Gene3D" id="2.60.40.10">
    <property type="entry name" value="Immunoglobulins"/>
    <property type="match status" value="1"/>
</dbReference>
<protein>
    <recommendedName>
        <fullName evidence="2">Bacterial Ig-like domain-containing protein</fullName>
    </recommendedName>
</protein>
<dbReference type="EMBL" id="UINC01115757">
    <property type="protein sequence ID" value="SVC87024.1"/>
    <property type="molecule type" value="Genomic_DNA"/>
</dbReference>
<dbReference type="AlphaFoldDB" id="A0A382QNE0"/>
<evidence type="ECO:0008006" key="2">
    <source>
        <dbReference type="Google" id="ProtNLM"/>
    </source>
</evidence>
<organism evidence="1">
    <name type="scientific">marine metagenome</name>
    <dbReference type="NCBI Taxonomy" id="408172"/>
    <lineage>
        <taxon>unclassified sequences</taxon>
        <taxon>metagenomes</taxon>
        <taxon>ecological metagenomes</taxon>
    </lineage>
</organism>
<accession>A0A382QNE0</accession>